<dbReference type="EMBL" id="JANRMS010000236">
    <property type="protein sequence ID" value="KAJ3543606.1"/>
    <property type="molecule type" value="Genomic_DNA"/>
</dbReference>
<keyword evidence="2" id="KW-1185">Reference proteome</keyword>
<evidence type="ECO:0000313" key="2">
    <source>
        <dbReference type="Proteomes" id="UP001148629"/>
    </source>
</evidence>
<dbReference type="Proteomes" id="UP001148629">
    <property type="component" value="Unassembled WGS sequence"/>
</dbReference>
<protein>
    <submittedName>
        <fullName evidence="1">Uncharacterized protein</fullName>
    </submittedName>
</protein>
<accession>A0ACC1SP33</accession>
<proteinExistence type="predicted"/>
<gene>
    <name evidence="1" type="ORF">NM208_g3491</name>
</gene>
<reference evidence="1" key="1">
    <citation type="submission" date="2022-08" db="EMBL/GenBank/DDBJ databases">
        <title>Genome Sequence of Fusarium decemcellulare.</title>
        <authorList>
            <person name="Buettner E."/>
        </authorList>
    </citation>
    <scope>NUCLEOTIDE SEQUENCE</scope>
    <source>
        <strain evidence="1">Babe19</strain>
    </source>
</reference>
<sequence length="122" mass="13696">MVEHQEDANDPRSVERVPEKDEERYVAPDDVLKGAQQATDAEHSMKLMEGLRKYPKACAWSLLFSSALIMEGFDKAFVTSFFAFPPFQERYGELQSTGDYQVPADIQAAISNCVNVDWDTAG</sequence>
<evidence type="ECO:0000313" key="1">
    <source>
        <dbReference type="EMBL" id="KAJ3543606.1"/>
    </source>
</evidence>
<comment type="caution">
    <text evidence="1">The sequence shown here is derived from an EMBL/GenBank/DDBJ whole genome shotgun (WGS) entry which is preliminary data.</text>
</comment>
<name>A0ACC1SP33_9HYPO</name>
<organism evidence="1 2">
    <name type="scientific">Fusarium decemcellulare</name>
    <dbReference type="NCBI Taxonomy" id="57161"/>
    <lineage>
        <taxon>Eukaryota</taxon>
        <taxon>Fungi</taxon>
        <taxon>Dikarya</taxon>
        <taxon>Ascomycota</taxon>
        <taxon>Pezizomycotina</taxon>
        <taxon>Sordariomycetes</taxon>
        <taxon>Hypocreomycetidae</taxon>
        <taxon>Hypocreales</taxon>
        <taxon>Nectriaceae</taxon>
        <taxon>Fusarium</taxon>
        <taxon>Fusarium decemcellulare species complex</taxon>
    </lineage>
</organism>